<evidence type="ECO:0000313" key="2">
    <source>
        <dbReference type="Proteomes" id="UP000287519"/>
    </source>
</evidence>
<sequence>MGNGFSSSPIQDAALQFTTAGRSVEAPLDILPVLPSDIEVTSTDSAGTAPGITMSSLFGRDSSDVVASCRETEFRCAVHGTRPVVGDRAGLTIRRALFYPAPTEADVPLATGAAALAGSPR</sequence>
<dbReference type="EMBL" id="BHYM01000046">
    <property type="protein sequence ID" value="GCE41791.1"/>
    <property type="molecule type" value="Genomic_DNA"/>
</dbReference>
<accession>A0A402CDW0</accession>
<organism evidence="1 2">
    <name type="scientific">Rhodococcus wratislaviensis</name>
    <name type="common">Tsukamurella wratislaviensis</name>
    <dbReference type="NCBI Taxonomy" id="44752"/>
    <lineage>
        <taxon>Bacteria</taxon>
        <taxon>Bacillati</taxon>
        <taxon>Actinomycetota</taxon>
        <taxon>Actinomycetes</taxon>
        <taxon>Mycobacteriales</taxon>
        <taxon>Nocardiaceae</taxon>
        <taxon>Rhodococcus</taxon>
    </lineage>
</organism>
<name>A0A402CDW0_RHOWR</name>
<gene>
    <name evidence="1" type="ORF">Rhow_005450</name>
</gene>
<proteinExistence type="predicted"/>
<comment type="caution">
    <text evidence="1">The sequence shown here is derived from an EMBL/GenBank/DDBJ whole genome shotgun (WGS) entry which is preliminary data.</text>
</comment>
<keyword evidence="2" id="KW-1185">Reference proteome</keyword>
<dbReference type="Proteomes" id="UP000287519">
    <property type="component" value="Unassembled WGS sequence"/>
</dbReference>
<dbReference type="AlphaFoldDB" id="A0A402CDW0"/>
<reference evidence="1 2" key="1">
    <citation type="submission" date="2018-11" db="EMBL/GenBank/DDBJ databases">
        <title>Microbial catabolism of amino acid.</title>
        <authorList>
            <person name="Hibi M."/>
            <person name="Ogawa J."/>
        </authorList>
    </citation>
    <scope>NUCLEOTIDE SEQUENCE [LARGE SCALE GENOMIC DNA]</scope>
    <source>
        <strain evidence="1 2">C31-06</strain>
    </source>
</reference>
<protein>
    <submittedName>
        <fullName evidence="1">Uncharacterized protein</fullName>
    </submittedName>
</protein>
<evidence type="ECO:0000313" key="1">
    <source>
        <dbReference type="EMBL" id="GCE41791.1"/>
    </source>
</evidence>